<comment type="caution">
    <text evidence="1">The sequence shown here is derived from an EMBL/GenBank/DDBJ whole genome shotgun (WGS) entry which is preliminary data.</text>
</comment>
<keyword evidence="2" id="KW-1185">Reference proteome</keyword>
<name>A0AAV0LHY7_9ROSI</name>
<accession>A0AAV0LHY7</accession>
<feature type="non-terminal residue" evidence="1">
    <location>
        <position position="96"/>
    </location>
</feature>
<protein>
    <submittedName>
        <fullName evidence="1">Uncharacterized protein</fullName>
    </submittedName>
</protein>
<dbReference type="EMBL" id="CAMGYJ010000006">
    <property type="protein sequence ID" value="CAI0434000.1"/>
    <property type="molecule type" value="Genomic_DNA"/>
</dbReference>
<sequence>MLWIGKEEHLLEDYAEEDNIEEMSIKLKVNRLYMMVEIHVIPARERNRVVPGEIRLAFTEGQILACIPENSNNPKFPLNNFLKTRFSDAPLQSQTV</sequence>
<proteinExistence type="predicted"/>
<evidence type="ECO:0000313" key="1">
    <source>
        <dbReference type="EMBL" id="CAI0434000.1"/>
    </source>
</evidence>
<dbReference type="Proteomes" id="UP001154282">
    <property type="component" value="Unassembled WGS sequence"/>
</dbReference>
<reference evidence="1" key="1">
    <citation type="submission" date="2022-08" db="EMBL/GenBank/DDBJ databases">
        <authorList>
            <person name="Gutierrez-Valencia J."/>
        </authorList>
    </citation>
    <scope>NUCLEOTIDE SEQUENCE</scope>
</reference>
<dbReference type="AlphaFoldDB" id="A0AAV0LHY7"/>
<gene>
    <name evidence="1" type="ORF">LITE_LOCUS24114</name>
</gene>
<evidence type="ECO:0000313" key="2">
    <source>
        <dbReference type="Proteomes" id="UP001154282"/>
    </source>
</evidence>
<organism evidence="1 2">
    <name type="scientific">Linum tenue</name>
    <dbReference type="NCBI Taxonomy" id="586396"/>
    <lineage>
        <taxon>Eukaryota</taxon>
        <taxon>Viridiplantae</taxon>
        <taxon>Streptophyta</taxon>
        <taxon>Embryophyta</taxon>
        <taxon>Tracheophyta</taxon>
        <taxon>Spermatophyta</taxon>
        <taxon>Magnoliopsida</taxon>
        <taxon>eudicotyledons</taxon>
        <taxon>Gunneridae</taxon>
        <taxon>Pentapetalae</taxon>
        <taxon>rosids</taxon>
        <taxon>fabids</taxon>
        <taxon>Malpighiales</taxon>
        <taxon>Linaceae</taxon>
        <taxon>Linum</taxon>
    </lineage>
</organism>